<dbReference type="Gene3D" id="3.40.630.10">
    <property type="entry name" value="Zn peptidases"/>
    <property type="match status" value="1"/>
</dbReference>
<dbReference type="EMBL" id="JABFAC010000004">
    <property type="protein sequence ID" value="MBA0610626.1"/>
    <property type="molecule type" value="Genomic_DNA"/>
</dbReference>
<keyword evidence="1" id="KW-0812">Transmembrane</keyword>
<keyword evidence="3" id="KW-1185">Reference proteome</keyword>
<name>A0A7J8RB96_GOSDV</name>
<keyword evidence="1" id="KW-1133">Transmembrane helix</keyword>
<proteinExistence type="predicted"/>
<feature type="non-terminal residue" evidence="2">
    <location>
        <position position="76"/>
    </location>
</feature>
<accession>A0A7J8RB96</accession>
<feature type="transmembrane region" description="Helical" evidence="1">
    <location>
        <begin position="20"/>
        <end position="38"/>
    </location>
</feature>
<dbReference type="Proteomes" id="UP000593561">
    <property type="component" value="Unassembled WGS sequence"/>
</dbReference>
<sequence>SFGFIILAPFLQLHIEQGPVLEWVGLPLVVVIGIARQTRIKMMKQRHKVEREANIMPKLDGQRIKKLPRLTQSLQS</sequence>
<dbReference type="AlphaFoldDB" id="A0A7J8RB96"/>
<gene>
    <name evidence="2" type="ORF">Godav_011446</name>
</gene>
<keyword evidence="1" id="KW-0472">Membrane</keyword>
<protein>
    <submittedName>
        <fullName evidence="2">Uncharacterized protein</fullName>
    </submittedName>
</protein>
<evidence type="ECO:0000256" key="1">
    <source>
        <dbReference type="SAM" id="Phobius"/>
    </source>
</evidence>
<evidence type="ECO:0000313" key="2">
    <source>
        <dbReference type="EMBL" id="MBA0610626.1"/>
    </source>
</evidence>
<evidence type="ECO:0000313" key="3">
    <source>
        <dbReference type="Proteomes" id="UP000593561"/>
    </source>
</evidence>
<comment type="caution">
    <text evidence="2">The sequence shown here is derived from an EMBL/GenBank/DDBJ whole genome shotgun (WGS) entry which is preliminary data.</text>
</comment>
<dbReference type="SUPFAM" id="SSF53187">
    <property type="entry name" value="Zn-dependent exopeptidases"/>
    <property type="match status" value="1"/>
</dbReference>
<reference evidence="2 3" key="1">
    <citation type="journal article" date="2019" name="Genome Biol. Evol.">
        <title>Insights into the evolution of the New World diploid cottons (Gossypium, subgenus Houzingenia) based on genome sequencing.</title>
        <authorList>
            <person name="Grover C.E."/>
            <person name="Arick M.A. 2nd"/>
            <person name="Thrash A."/>
            <person name="Conover J.L."/>
            <person name="Sanders W.S."/>
            <person name="Peterson D.G."/>
            <person name="Frelichowski J.E."/>
            <person name="Scheffler J.A."/>
            <person name="Scheffler B.E."/>
            <person name="Wendel J.F."/>
        </authorList>
    </citation>
    <scope>NUCLEOTIDE SEQUENCE [LARGE SCALE GENOMIC DNA]</scope>
    <source>
        <strain evidence="2">27</strain>
        <tissue evidence="2">Leaf</tissue>
    </source>
</reference>
<organism evidence="2 3">
    <name type="scientific">Gossypium davidsonii</name>
    <name type="common">Davidson's cotton</name>
    <name type="synonym">Gossypium klotzschianum subsp. davidsonii</name>
    <dbReference type="NCBI Taxonomy" id="34287"/>
    <lineage>
        <taxon>Eukaryota</taxon>
        <taxon>Viridiplantae</taxon>
        <taxon>Streptophyta</taxon>
        <taxon>Embryophyta</taxon>
        <taxon>Tracheophyta</taxon>
        <taxon>Spermatophyta</taxon>
        <taxon>Magnoliopsida</taxon>
        <taxon>eudicotyledons</taxon>
        <taxon>Gunneridae</taxon>
        <taxon>Pentapetalae</taxon>
        <taxon>rosids</taxon>
        <taxon>malvids</taxon>
        <taxon>Malvales</taxon>
        <taxon>Malvaceae</taxon>
        <taxon>Malvoideae</taxon>
        <taxon>Gossypium</taxon>
    </lineage>
</organism>